<dbReference type="RefSeq" id="XP_024546006.1">
    <property type="nucleotide sequence ID" value="XM_024690238.1"/>
</dbReference>
<dbReference type="EMBL" id="CP009805">
    <property type="protein sequence ID" value="ATZ45349.1"/>
    <property type="molecule type" value="Genomic_DNA"/>
</dbReference>
<evidence type="ECO:0000313" key="2">
    <source>
        <dbReference type="EMBL" id="ATZ45349.1"/>
    </source>
</evidence>
<reference evidence="2 3" key="1">
    <citation type="journal article" date="2011" name="PLoS Genet.">
        <title>Genomic analysis of the necrotrophic fungal pathogens Sclerotinia sclerotiorum and Botrytis cinerea.</title>
        <authorList>
            <person name="Amselem J."/>
            <person name="Cuomo C.A."/>
            <person name="van Kan J.A."/>
            <person name="Viaud M."/>
            <person name="Benito E.P."/>
            <person name="Couloux A."/>
            <person name="Coutinho P.M."/>
            <person name="de Vries R.P."/>
            <person name="Dyer P.S."/>
            <person name="Fillinger S."/>
            <person name="Fournier E."/>
            <person name="Gout L."/>
            <person name="Hahn M."/>
            <person name="Kohn L."/>
            <person name="Lapalu N."/>
            <person name="Plummer K.M."/>
            <person name="Pradier J.M."/>
            <person name="Quevillon E."/>
            <person name="Sharon A."/>
            <person name="Simon A."/>
            <person name="ten Have A."/>
            <person name="Tudzynski B."/>
            <person name="Tudzynski P."/>
            <person name="Wincker P."/>
            <person name="Andrew M."/>
            <person name="Anthouard V."/>
            <person name="Beever R.E."/>
            <person name="Beffa R."/>
            <person name="Benoit I."/>
            <person name="Bouzid O."/>
            <person name="Brault B."/>
            <person name="Chen Z."/>
            <person name="Choquer M."/>
            <person name="Collemare J."/>
            <person name="Cotton P."/>
            <person name="Danchin E.G."/>
            <person name="Da Silva C."/>
            <person name="Gautier A."/>
            <person name="Giraud C."/>
            <person name="Giraud T."/>
            <person name="Gonzalez C."/>
            <person name="Grossetete S."/>
            <person name="Guldener U."/>
            <person name="Henrissat B."/>
            <person name="Howlett B.J."/>
            <person name="Kodira C."/>
            <person name="Kretschmer M."/>
            <person name="Lappartient A."/>
            <person name="Leroch M."/>
            <person name="Levis C."/>
            <person name="Mauceli E."/>
            <person name="Neuveglise C."/>
            <person name="Oeser B."/>
            <person name="Pearson M."/>
            <person name="Poulain J."/>
            <person name="Poussereau N."/>
            <person name="Quesneville H."/>
            <person name="Rascle C."/>
            <person name="Schumacher J."/>
            <person name="Segurens B."/>
            <person name="Sexton A."/>
            <person name="Silva E."/>
            <person name="Sirven C."/>
            <person name="Soanes D.M."/>
            <person name="Talbot N.J."/>
            <person name="Templeton M."/>
            <person name="Yandava C."/>
            <person name="Yarden O."/>
            <person name="Zeng Q."/>
            <person name="Rollins J.A."/>
            <person name="Lebrun M.H."/>
            <person name="Dickman M."/>
        </authorList>
    </citation>
    <scope>NUCLEOTIDE SEQUENCE [LARGE SCALE GENOMIC DNA]</scope>
    <source>
        <strain evidence="2 3">B05.10</strain>
    </source>
</reference>
<dbReference type="AlphaFoldDB" id="A0A384J4B0"/>
<keyword evidence="3" id="KW-1185">Reference proteome</keyword>
<proteinExistence type="predicted"/>
<keyword evidence="1" id="KW-0732">Signal</keyword>
<dbReference type="Proteomes" id="UP000001798">
    <property type="component" value="Chromosome 1"/>
</dbReference>
<name>A0A384J4B0_BOTFB</name>
<gene>
    <name evidence="2" type="ORF">BCIN_01g01470</name>
</gene>
<dbReference type="OrthoDB" id="5236103at2759"/>
<dbReference type="VEuPathDB" id="FungiDB:Bcin01g01470"/>
<dbReference type="KEGG" id="bfu:BCIN_01g01470"/>
<organism evidence="2 3">
    <name type="scientific">Botryotinia fuckeliana (strain B05.10)</name>
    <name type="common">Noble rot fungus</name>
    <name type="synonym">Botrytis cinerea</name>
    <dbReference type="NCBI Taxonomy" id="332648"/>
    <lineage>
        <taxon>Eukaryota</taxon>
        <taxon>Fungi</taxon>
        <taxon>Dikarya</taxon>
        <taxon>Ascomycota</taxon>
        <taxon>Pezizomycotina</taxon>
        <taxon>Leotiomycetes</taxon>
        <taxon>Helotiales</taxon>
        <taxon>Sclerotiniaceae</taxon>
        <taxon>Botrytis</taxon>
    </lineage>
</organism>
<feature type="signal peptide" evidence="1">
    <location>
        <begin position="1"/>
        <end position="21"/>
    </location>
</feature>
<evidence type="ECO:0000256" key="1">
    <source>
        <dbReference type="SAM" id="SignalP"/>
    </source>
</evidence>
<feature type="chain" id="PRO_5016946755" evidence="1">
    <location>
        <begin position="22"/>
        <end position="299"/>
    </location>
</feature>
<evidence type="ECO:0000313" key="3">
    <source>
        <dbReference type="Proteomes" id="UP000001798"/>
    </source>
</evidence>
<reference evidence="2 3" key="3">
    <citation type="journal article" date="2017" name="Mol. Plant Pathol.">
        <title>A gapless genome sequence of the fungus Botrytis cinerea.</title>
        <authorList>
            <person name="Van Kan J.A."/>
            <person name="Stassen J.H."/>
            <person name="Mosbach A."/>
            <person name="Van Der Lee T.A."/>
            <person name="Faino L."/>
            <person name="Farmer A.D."/>
            <person name="Papasotiriou D.G."/>
            <person name="Zhou S."/>
            <person name="Seidl M.F."/>
            <person name="Cottam E."/>
            <person name="Edel D."/>
            <person name="Hahn M."/>
            <person name="Schwartz D.C."/>
            <person name="Dietrich R.A."/>
            <person name="Widdison S."/>
            <person name="Scalliet G."/>
        </authorList>
    </citation>
    <scope>NUCLEOTIDE SEQUENCE [LARGE SCALE GENOMIC DNA]</scope>
    <source>
        <strain evidence="2 3">B05.10</strain>
    </source>
</reference>
<accession>A0A384J4B0</accession>
<sequence length="299" mass="32740">MLLRFHWLALWLSFLTAQVASKSISGAYEKIWFYYVYDLAWKLDGSKQTAILPWLTINNQITPENNGNKGKDPTMNGQLNFQEFMNRMAIDVKEPVEVILNTENLDATAMSLWRGGFGGAVRVGIATNTGAGTATTKVTSYNKFIEDLVGVVTRARKTLGADQVSDAMSQMDKLLKSIITIRSREFCLDYLGRDIIAAFPGTTVTYVDVPDPRKDPATGKTIQAVDVTATFRNPRNTTPIMSQFGPGVGKSYKGDEEVLGEAAAARRGLSDADLAQFGDAFVKSDSDVQSILKACIKGE</sequence>
<dbReference type="GeneID" id="5436176"/>
<protein>
    <submittedName>
        <fullName evidence="2">Uncharacterized protein</fullName>
    </submittedName>
</protein>
<reference evidence="2 3" key="2">
    <citation type="journal article" date="2012" name="Eukaryot. Cell">
        <title>Genome update of Botrytis cinerea strains B05.10 and T4.</title>
        <authorList>
            <person name="Staats M."/>
            <person name="van Kan J.A."/>
        </authorList>
    </citation>
    <scope>NUCLEOTIDE SEQUENCE [LARGE SCALE GENOMIC DNA]</scope>
    <source>
        <strain evidence="2 3">B05.10</strain>
    </source>
</reference>